<dbReference type="AlphaFoldDB" id="A0A9D7SHD1"/>
<protein>
    <submittedName>
        <fullName evidence="2">Uncharacterized protein</fullName>
    </submittedName>
</protein>
<comment type="caution">
    <text evidence="2">The sequence shown here is derived from an EMBL/GenBank/DDBJ whole genome shotgun (WGS) entry which is preliminary data.</text>
</comment>
<accession>A0A9D7SHD1</accession>
<sequence length="48" mass="5210">MNSSLSFRRESIQRSSSASETLNHAQAAPGPQAAREQRPISLTTVLNL</sequence>
<feature type="region of interest" description="Disordered" evidence="1">
    <location>
        <begin position="1"/>
        <end position="48"/>
    </location>
</feature>
<proteinExistence type="predicted"/>
<organism evidence="2 3">
    <name type="scientific">Candidatus Geothrix skivensis</name>
    <dbReference type="NCBI Taxonomy" id="2954439"/>
    <lineage>
        <taxon>Bacteria</taxon>
        <taxon>Pseudomonadati</taxon>
        <taxon>Acidobacteriota</taxon>
        <taxon>Holophagae</taxon>
        <taxon>Holophagales</taxon>
        <taxon>Holophagaceae</taxon>
        <taxon>Geothrix</taxon>
    </lineage>
</organism>
<reference evidence="2" key="1">
    <citation type="submission" date="2020-10" db="EMBL/GenBank/DDBJ databases">
        <title>Connecting structure to function with the recovery of over 1000 high-quality activated sludge metagenome-assembled genomes encoding full-length rRNA genes using long-read sequencing.</title>
        <authorList>
            <person name="Singleton C.M."/>
            <person name="Petriglieri F."/>
            <person name="Kristensen J.M."/>
            <person name="Kirkegaard R.H."/>
            <person name="Michaelsen T.Y."/>
            <person name="Andersen M.H."/>
            <person name="Karst S.M."/>
            <person name="Dueholm M.S."/>
            <person name="Nielsen P.H."/>
            <person name="Albertsen M."/>
        </authorList>
    </citation>
    <scope>NUCLEOTIDE SEQUENCE</scope>
    <source>
        <strain evidence="2">Skiv_18-Q3-R9-52_MAXAC.067</strain>
    </source>
</reference>
<dbReference type="Proteomes" id="UP000886657">
    <property type="component" value="Unassembled WGS sequence"/>
</dbReference>
<gene>
    <name evidence="2" type="ORF">IPP58_14630</name>
</gene>
<evidence type="ECO:0000313" key="3">
    <source>
        <dbReference type="Proteomes" id="UP000886657"/>
    </source>
</evidence>
<name>A0A9D7SHD1_9BACT</name>
<evidence type="ECO:0000313" key="2">
    <source>
        <dbReference type="EMBL" id="MBK9797694.1"/>
    </source>
</evidence>
<dbReference type="EMBL" id="JADKIO010000011">
    <property type="protein sequence ID" value="MBK9797694.1"/>
    <property type="molecule type" value="Genomic_DNA"/>
</dbReference>
<evidence type="ECO:0000256" key="1">
    <source>
        <dbReference type="SAM" id="MobiDB-lite"/>
    </source>
</evidence>
<feature type="compositionally biased region" description="Polar residues" evidence="1">
    <location>
        <begin position="13"/>
        <end position="24"/>
    </location>
</feature>